<feature type="region of interest" description="Disordered" evidence="1">
    <location>
        <begin position="74"/>
        <end position="142"/>
    </location>
</feature>
<protein>
    <submittedName>
        <fullName evidence="2">Uncharacterized protein</fullName>
    </submittedName>
</protein>
<name>A0ABR0KB64_9EURO</name>
<dbReference type="Proteomes" id="UP001345013">
    <property type="component" value="Unassembled WGS sequence"/>
</dbReference>
<reference evidence="2 3" key="1">
    <citation type="submission" date="2023-08" db="EMBL/GenBank/DDBJ databases">
        <title>Black Yeasts Isolated from many extreme environments.</title>
        <authorList>
            <person name="Coleine C."/>
            <person name="Stajich J.E."/>
            <person name="Selbmann L."/>
        </authorList>
    </citation>
    <scope>NUCLEOTIDE SEQUENCE [LARGE SCALE GENOMIC DNA]</scope>
    <source>
        <strain evidence="2 3">CCFEE 5885</strain>
    </source>
</reference>
<keyword evidence="3" id="KW-1185">Reference proteome</keyword>
<evidence type="ECO:0000313" key="3">
    <source>
        <dbReference type="Proteomes" id="UP001345013"/>
    </source>
</evidence>
<evidence type="ECO:0000313" key="2">
    <source>
        <dbReference type="EMBL" id="KAK5092918.1"/>
    </source>
</evidence>
<sequence>MICPAGEGFTQGFGFKFAALLIAPISDAFDRLNEKDTWKLEAESPNDVLPALGQALRPNREDYLSLVYRKVIDGSRKSGEVPEQDTDESDQHGKQNDQVGEQKREITRENTGQSDQQEEHIDQDVEQNDQVEEQKNDNTSAS</sequence>
<gene>
    <name evidence="2" type="ORF">LTR24_004713</name>
</gene>
<accession>A0ABR0KB64</accession>
<proteinExistence type="predicted"/>
<evidence type="ECO:0000256" key="1">
    <source>
        <dbReference type="SAM" id="MobiDB-lite"/>
    </source>
</evidence>
<feature type="compositionally biased region" description="Basic and acidic residues" evidence="1">
    <location>
        <begin position="89"/>
        <end position="108"/>
    </location>
</feature>
<dbReference type="EMBL" id="JAVRRG010000050">
    <property type="protein sequence ID" value="KAK5092918.1"/>
    <property type="molecule type" value="Genomic_DNA"/>
</dbReference>
<comment type="caution">
    <text evidence="2">The sequence shown here is derived from an EMBL/GenBank/DDBJ whole genome shotgun (WGS) entry which is preliminary data.</text>
</comment>
<organism evidence="2 3">
    <name type="scientific">Lithohypha guttulata</name>
    <dbReference type="NCBI Taxonomy" id="1690604"/>
    <lineage>
        <taxon>Eukaryota</taxon>
        <taxon>Fungi</taxon>
        <taxon>Dikarya</taxon>
        <taxon>Ascomycota</taxon>
        <taxon>Pezizomycotina</taxon>
        <taxon>Eurotiomycetes</taxon>
        <taxon>Chaetothyriomycetidae</taxon>
        <taxon>Chaetothyriales</taxon>
        <taxon>Trichomeriaceae</taxon>
        <taxon>Lithohypha</taxon>
    </lineage>
</organism>